<keyword evidence="1" id="KW-0560">Oxidoreductase</keyword>
<keyword evidence="2" id="KW-1185">Reference proteome</keyword>
<evidence type="ECO:0000313" key="2">
    <source>
        <dbReference type="Proteomes" id="UP001364695"/>
    </source>
</evidence>
<sequence>MDRRRFLQSSSLIAAATAAATLQPTAWAAAAQVPALPIPPRLVADAQGRVVLTAQTGTSRLRGARATATWGFNGALLGPALVLPRGKPVTVEVRNRLPQPTSLHWHGLLIPGRADGGPESPIAPGQSWTAQLQTDQPAATAWYHPHPHHTSGLHVAMGLAGLILIDDPDSAIAALPQRWGVDDIPLVLQDKRLNASGQIDYQLDAMTAAVGWFGDLMLTNGVAAPQHRAPRGWLRLRLLNGCNARTLNLATSDGRTLYVIASDGGFLAEPVALKTLEILPGERFEVMVDARSGTPFDLQTRPVMQMGMTLPPFDAPVTLLRVQPAGDAGPGRLPDRLATLPALPGASALKTLTQRRLALSMNPMLDAQGMQALMARYGMQAMAGMPMDHSSGHGEHGAMKLDLHSANLINGQAFDAARPLFDARVGQPERWTITGAGDMMRHPFHIHGTQFRILSENGRAPAAHRCGWKDTVHVENATSEVLVRFTRTADRAKPYMAHCHVLEHEDTGMMAAFTVSA</sequence>
<name>A0ACC6NXV8_9BURK</name>
<accession>A0ACC6NXV8</accession>
<protein>
    <submittedName>
        <fullName evidence="1">Multicopper oxidase CueO</fullName>
        <ecNumber evidence="1">1.16.3.1</ecNumber>
    </submittedName>
</protein>
<proteinExistence type="predicted"/>
<reference evidence="1" key="1">
    <citation type="submission" date="2023-10" db="EMBL/GenBank/DDBJ databases">
        <title>Amphibacter perezi, gen. nov., sp. nov. a novel taxa of the family Comamonadaceae, class Betaproteobacteria isolated from the skin microbiota of Pelophylax perezi from different populations.</title>
        <authorList>
            <person name="Costa S."/>
            <person name="Proenca D.N."/>
            <person name="Lopes I."/>
            <person name="Morais P.V."/>
        </authorList>
    </citation>
    <scope>NUCLEOTIDE SEQUENCE</scope>
    <source>
        <strain evidence="1">SL12-8</strain>
    </source>
</reference>
<organism evidence="1 2">
    <name type="scientific">Amphibiibacter pelophylacis</name>
    <dbReference type="NCBI Taxonomy" id="1799477"/>
    <lineage>
        <taxon>Bacteria</taxon>
        <taxon>Pseudomonadati</taxon>
        <taxon>Pseudomonadota</taxon>
        <taxon>Betaproteobacteria</taxon>
        <taxon>Burkholderiales</taxon>
        <taxon>Sphaerotilaceae</taxon>
        <taxon>Amphibiibacter</taxon>
    </lineage>
</organism>
<dbReference type="EMBL" id="JAWDIE010000001">
    <property type="protein sequence ID" value="MEJ7136823.1"/>
    <property type="molecule type" value="Genomic_DNA"/>
</dbReference>
<evidence type="ECO:0000313" key="1">
    <source>
        <dbReference type="EMBL" id="MEJ7136823.1"/>
    </source>
</evidence>
<comment type="caution">
    <text evidence="1">The sequence shown here is derived from an EMBL/GenBank/DDBJ whole genome shotgun (WGS) entry which is preliminary data.</text>
</comment>
<dbReference type="Proteomes" id="UP001364695">
    <property type="component" value="Unassembled WGS sequence"/>
</dbReference>
<gene>
    <name evidence="1" type="primary">cueO</name>
    <name evidence="1" type="ORF">RV045_00065</name>
</gene>
<dbReference type="EC" id="1.16.3.1" evidence="1"/>